<evidence type="ECO:0000313" key="4">
    <source>
        <dbReference type="EMBL" id="PTX45389.1"/>
    </source>
</evidence>
<dbReference type="SUPFAM" id="SSF75304">
    <property type="entry name" value="Amidase signature (AS) enzymes"/>
    <property type="match status" value="1"/>
</dbReference>
<keyword evidence="5" id="KW-1185">Reference proteome</keyword>
<feature type="domain" description="Amidase" evidence="3">
    <location>
        <begin position="26"/>
        <end position="410"/>
    </location>
</feature>
<protein>
    <submittedName>
        <fullName evidence="4">Asp-tRNA(Asn)/Glu-tRNA(Gln) amidotransferase A subunit family amidase</fullName>
    </submittedName>
</protein>
<dbReference type="PANTHER" id="PTHR11895:SF7">
    <property type="entry name" value="GLUTAMYL-TRNA(GLN) AMIDOTRANSFERASE SUBUNIT A, MITOCHONDRIAL"/>
    <property type="match status" value="1"/>
</dbReference>
<dbReference type="InterPro" id="IPR023631">
    <property type="entry name" value="Amidase_dom"/>
</dbReference>
<evidence type="ECO:0000313" key="5">
    <source>
        <dbReference type="Proteomes" id="UP000244069"/>
    </source>
</evidence>
<dbReference type="InterPro" id="IPR036928">
    <property type="entry name" value="AS_sf"/>
</dbReference>
<dbReference type="OrthoDB" id="9777859at2"/>
<sequence>MNYAETPAHGLVAALQSDTTTCTGIAEAMIARVAEREPTVRALSHFEPEAVLTAARVLDAGDTSLPLAGVPIGVKDVIMTKDLPTEYHSPRYAGFRPAMDAACIDTLRAAGALIAAKTVTTEFAAGNRGKPTSNPHSPEHTPGGSSSGSAAAVAAGMVPLALGTQTGGSVIRPASFCGIFGWKPSWSVISREGLKMYGASLDTLGLYARDLKDFDLLADVFDLEHTGPLFSNLTGLKVGICRTPVWNEAGPGTQTAMETTAAALRASGAEVVDLDLPPDFDDIHPVHRTILAREGRAAFLNEVRAYPATHPEFREIVENARGDSLEWVRHCYRTADRCRWLYDEIAQEYDFVIAPSSVDEAPKGLDHTGSSVFNCMWTLMHVPVVSVPGNSGPSGLPVGVSVICRKFDDRKAISAAALVSDALGAKGALAA</sequence>
<dbReference type="EMBL" id="QBKN01000022">
    <property type="protein sequence ID" value="PTX45389.1"/>
    <property type="molecule type" value="Genomic_DNA"/>
</dbReference>
<dbReference type="GO" id="GO:0016740">
    <property type="term" value="F:transferase activity"/>
    <property type="evidence" value="ECO:0007669"/>
    <property type="project" value="UniProtKB-KW"/>
</dbReference>
<comment type="similarity">
    <text evidence="1">Belongs to the amidase family.</text>
</comment>
<keyword evidence="4" id="KW-0808">Transferase</keyword>
<dbReference type="PANTHER" id="PTHR11895">
    <property type="entry name" value="TRANSAMIDASE"/>
    <property type="match status" value="1"/>
</dbReference>
<name>A0A2T6ANJ3_9RHOB</name>
<comment type="caution">
    <text evidence="4">The sequence shown here is derived from an EMBL/GenBank/DDBJ whole genome shotgun (WGS) entry which is preliminary data.</text>
</comment>
<organism evidence="4 5">
    <name type="scientific">Allosediminivita pacifica</name>
    <dbReference type="NCBI Taxonomy" id="1267769"/>
    <lineage>
        <taxon>Bacteria</taxon>
        <taxon>Pseudomonadati</taxon>
        <taxon>Pseudomonadota</taxon>
        <taxon>Alphaproteobacteria</taxon>
        <taxon>Rhodobacterales</taxon>
        <taxon>Paracoccaceae</taxon>
        <taxon>Allosediminivita</taxon>
    </lineage>
</organism>
<evidence type="ECO:0000259" key="3">
    <source>
        <dbReference type="Pfam" id="PF01425"/>
    </source>
</evidence>
<evidence type="ECO:0000256" key="1">
    <source>
        <dbReference type="ARBA" id="ARBA00009199"/>
    </source>
</evidence>
<reference evidence="4 5" key="1">
    <citation type="submission" date="2018-04" db="EMBL/GenBank/DDBJ databases">
        <title>Genomic Encyclopedia of Archaeal and Bacterial Type Strains, Phase II (KMG-II): from individual species to whole genera.</title>
        <authorList>
            <person name="Goeker M."/>
        </authorList>
    </citation>
    <scope>NUCLEOTIDE SEQUENCE [LARGE SCALE GENOMIC DNA]</scope>
    <source>
        <strain evidence="4 5">DSM 29329</strain>
    </source>
</reference>
<feature type="region of interest" description="Disordered" evidence="2">
    <location>
        <begin position="125"/>
        <end position="150"/>
    </location>
</feature>
<dbReference type="RefSeq" id="WP_107977840.1">
    <property type="nucleotide sequence ID" value="NZ_BMEZ01000022.1"/>
</dbReference>
<dbReference type="Proteomes" id="UP000244069">
    <property type="component" value="Unassembled WGS sequence"/>
</dbReference>
<gene>
    <name evidence="4" type="ORF">C8N44_12244</name>
</gene>
<dbReference type="Gene3D" id="3.90.1300.10">
    <property type="entry name" value="Amidase signature (AS) domain"/>
    <property type="match status" value="1"/>
</dbReference>
<proteinExistence type="inferred from homology"/>
<dbReference type="AlphaFoldDB" id="A0A2T6ANJ3"/>
<accession>A0A2T6ANJ3</accession>
<dbReference type="Pfam" id="PF01425">
    <property type="entry name" value="Amidase"/>
    <property type="match status" value="1"/>
</dbReference>
<dbReference type="InterPro" id="IPR000120">
    <property type="entry name" value="Amidase"/>
</dbReference>
<evidence type="ECO:0000256" key="2">
    <source>
        <dbReference type="SAM" id="MobiDB-lite"/>
    </source>
</evidence>